<feature type="domain" description="Histidine kinase" evidence="7">
    <location>
        <begin position="230"/>
        <end position="448"/>
    </location>
</feature>
<keyword evidence="6" id="KW-0812">Transmembrane</keyword>
<evidence type="ECO:0000256" key="4">
    <source>
        <dbReference type="ARBA" id="ARBA00022679"/>
    </source>
</evidence>
<sequence length="448" mass="50089">MALTPKVISKLNAVLKSSYLIYPIVIIITIPLLLVVNTFWNLRSFNRDVNFLIRHQAVSVADTIKPQIVRKVTEGAQLNDILMEAKNSNSEIISISVIEELGHQLSVIASTIDPNEAGETEAMELNQLALSLDQPVAGLNYDPKLAKNVWNVSVPMQKIGERDYLLYLKFRVDKVEEILGRTARDSYLVLAILVIITLILLVNHFIFYTKAQKTRELEELDKLKDEFISMAAHELKAPMTGLVGYLELLSSKISPAEKEKIKEDFDILNILINDLNKLINDLLDVSRIEQGRLKVDIKEVNVNEIVEAVIKNLLPVAQQKALTLSFVPGPNLPVLKSDPDRIRQVVTNLISNSIKYTLKGKIDINVTVADKLVQVEVRDTGIGIPAAELPNLFSKFHRVKDKQTQEVRGTGLGLWITKQIVEVLGGKISVESIYGTGSKFSFTIPVRD</sequence>
<keyword evidence="4" id="KW-0808">Transferase</keyword>
<name>A0A1F7XV75_9BACT</name>
<reference evidence="8 9" key="1">
    <citation type="journal article" date="2016" name="Nat. Commun.">
        <title>Thousands of microbial genomes shed light on interconnected biogeochemical processes in an aquifer system.</title>
        <authorList>
            <person name="Anantharaman K."/>
            <person name="Brown C.T."/>
            <person name="Hug L.A."/>
            <person name="Sharon I."/>
            <person name="Castelle C.J."/>
            <person name="Probst A.J."/>
            <person name="Thomas B.C."/>
            <person name="Singh A."/>
            <person name="Wilkins M.J."/>
            <person name="Karaoz U."/>
            <person name="Brodie E.L."/>
            <person name="Williams K.H."/>
            <person name="Hubbard S.S."/>
            <person name="Banfield J.F."/>
        </authorList>
    </citation>
    <scope>NUCLEOTIDE SEQUENCE [LARGE SCALE GENOMIC DNA]</scope>
</reference>
<dbReference type="GO" id="GO:0005886">
    <property type="term" value="C:plasma membrane"/>
    <property type="evidence" value="ECO:0007669"/>
    <property type="project" value="TreeGrafter"/>
</dbReference>
<dbReference type="AlphaFoldDB" id="A0A1F7XV75"/>
<dbReference type="Proteomes" id="UP000178446">
    <property type="component" value="Unassembled WGS sequence"/>
</dbReference>
<dbReference type="EMBL" id="MGGB01000028">
    <property type="protein sequence ID" value="OGM18936.1"/>
    <property type="molecule type" value="Genomic_DNA"/>
</dbReference>
<dbReference type="Pfam" id="PF02518">
    <property type="entry name" value="HATPase_c"/>
    <property type="match status" value="1"/>
</dbReference>
<dbReference type="SUPFAM" id="SSF55874">
    <property type="entry name" value="ATPase domain of HSP90 chaperone/DNA topoisomerase II/histidine kinase"/>
    <property type="match status" value="1"/>
</dbReference>
<dbReference type="SUPFAM" id="SSF47384">
    <property type="entry name" value="Homodimeric domain of signal transducing histidine kinase"/>
    <property type="match status" value="1"/>
</dbReference>
<proteinExistence type="predicted"/>
<organism evidence="8 9">
    <name type="scientific">Candidatus Woesebacteria bacterium RIFCSPHIGHO2_01_FULL_37_10</name>
    <dbReference type="NCBI Taxonomy" id="1802489"/>
    <lineage>
        <taxon>Bacteria</taxon>
        <taxon>Candidatus Woeseibacteriota</taxon>
    </lineage>
</organism>
<evidence type="ECO:0000256" key="1">
    <source>
        <dbReference type="ARBA" id="ARBA00000085"/>
    </source>
</evidence>
<evidence type="ECO:0000259" key="7">
    <source>
        <dbReference type="PROSITE" id="PS50109"/>
    </source>
</evidence>
<dbReference type="PANTHER" id="PTHR43047:SF72">
    <property type="entry name" value="OSMOSENSING HISTIDINE PROTEIN KINASE SLN1"/>
    <property type="match status" value="1"/>
</dbReference>
<dbReference type="InterPro" id="IPR036097">
    <property type="entry name" value="HisK_dim/P_sf"/>
</dbReference>
<dbReference type="CDD" id="cd16922">
    <property type="entry name" value="HATPase_EvgS-ArcB-TorS-like"/>
    <property type="match status" value="1"/>
</dbReference>
<dbReference type="GO" id="GO:0009927">
    <property type="term" value="F:histidine phosphotransfer kinase activity"/>
    <property type="evidence" value="ECO:0007669"/>
    <property type="project" value="TreeGrafter"/>
</dbReference>
<dbReference type="Gene3D" id="1.10.287.130">
    <property type="match status" value="1"/>
</dbReference>
<comment type="catalytic activity">
    <reaction evidence="1">
        <text>ATP + protein L-histidine = ADP + protein N-phospho-L-histidine.</text>
        <dbReference type="EC" id="2.7.13.3"/>
    </reaction>
</comment>
<dbReference type="Gene3D" id="3.30.565.10">
    <property type="entry name" value="Histidine kinase-like ATPase, C-terminal domain"/>
    <property type="match status" value="1"/>
</dbReference>
<dbReference type="InterPro" id="IPR003594">
    <property type="entry name" value="HATPase_dom"/>
</dbReference>
<keyword evidence="6" id="KW-0472">Membrane</keyword>
<dbReference type="InterPro" id="IPR003661">
    <property type="entry name" value="HisK_dim/P_dom"/>
</dbReference>
<evidence type="ECO:0000313" key="8">
    <source>
        <dbReference type="EMBL" id="OGM18936.1"/>
    </source>
</evidence>
<dbReference type="CDD" id="cd00082">
    <property type="entry name" value="HisKA"/>
    <property type="match status" value="1"/>
</dbReference>
<comment type="caution">
    <text evidence="8">The sequence shown here is derived from an EMBL/GenBank/DDBJ whole genome shotgun (WGS) entry which is preliminary data.</text>
</comment>
<dbReference type="InterPro" id="IPR004358">
    <property type="entry name" value="Sig_transdc_His_kin-like_C"/>
</dbReference>
<dbReference type="EC" id="2.7.13.3" evidence="2"/>
<keyword evidence="3" id="KW-0597">Phosphoprotein</keyword>
<evidence type="ECO:0000256" key="2">
    <source>
        <dbReference type="ARBA" id="ARBA00012438"/>
    </source>
</evidence>
<evidence type="ECO:0000256" key="6">
    <source>
        <dbReference type="SAM" id="Phobius"/>
    </source>
</evidence>
<evidence type="ECO:0000313" key="9">
    <source>
        <dbReference type="Proteomes" id="UP000178446"/>
    </source>
</evidence>
<gene>
    <name evidence="8" type="ORF">A2685_01665</name>
</gene>
<evidence type="ECO:0000256" key="3">
    <source>
        <dbReference type="ARBA" id="ARBA00022553"/>
    </source>
</evidence>
<accession>A0A1F7XV75</accession>
<dbReference type="InterPro" id="IPR036890">
    <property type="entry name" value="HATPase_C_sf"/>
</dbReference>
<dbReference type="GO" id="GO:0000155">
    <property type="term" value="F:phosphorelay sensor kinase activity"/>
    <property type="evidence" value="ECO:0007669"/>
    <property type="project" value="InterPro"/>
</dbReference>
<dbReference type="FunFam" id="3.30.565.10:FF:000010">
    <property type="entry name" value="Sensor histidine kinase RcsC"/>
    <property type="match status" value="1"/>
</dbReference>
<dbReference type="SMART" id="SM00387">
    <property type="entry name" value="HATPase_c"/>
    <property type="match status" value="1"/>
</dbReference>
<feature type="transmembrane region" description="Helical" evidence="6">
    <location>
        <begin position="187"/>
        <end position="208"/>
    </location>
</feature>
<feature type="transmembrane region" description="Helical" evidence="6">
    <location>
        <begin position="20"/>
        <end position="40"/>
    </location>
</feature>
<protein>
    <recommendedName>
        <fullName evidence="2">histidine kinase</fullName>
        <ecNumber evidence="2">2.7.13.3</ecNumber>
    </recommendedName>
</protein>
<dbReference type="PANTHER" id="PTHR43047">
    <property type="entry name" value="TWO-COMPONENT HISTIDINE PROTEIN KINASE"/>
    <property type="match status" value="1"/>
</dbReference>
<dbReference type="PRINTS" id="PR00344">
    <property type="entry name" value="BCTRLSENSOR"/>
</dbReference>
<keyword evidence="6" id="KW-1133">Transmembrane helix</keyword>
<dbReference type="PROSITE" id="PS50109">
    <property type="entry name" value="HIS_KIN"/>
    <property type="match status" value="1"/>
</dbReference>
<dbReference type="InterPro" id="IPR005467">
    <property type="entry name" value="His_kinase_dom"/>
</dbReference>
<evidence type="ECO:0000256" key="5">
    <source>
        <dbReference type="ARBA" id="ARBA00022777"/>
    </source>
</evidence>
<dbReference type="Pfam" id="PF00512">
    <property type="entry name" value="HisKA"/>
    <property type="match status" value="1"/>
</dbReference>
<dbReference type="SMART" id="SM00388">
    <property type="entry name" value="HisKA"/>
    <property type="match status" value="1"/>
</dbReference>
<keyword evidence="5" id="KW-0418">Kinase</keyword>